<dbReference type="Gene3D" id="1.20.1050.10">
    <property type="match status" value="1"/>
</dbReference>
<dbReference type="InterPro" id="IPR050983">
    <property type="entry name" value="GST_Omega/HSP26"/>
</dbReference>
<comment type="caution">
    <text evidence="1">The sequence shown here is derived from an EMBL/GenBank/DDBJ whole genome shotgun (WGS) entry which is preliminary data.</text>
</comment>
<evidence type="ECO:0000313" key="2">
    <source>
        <dbReference type="Proteomes" id="UP000308730"/>
    </source>
</evidence>
<dbReference type="EMBL" id="SGPM01000510">
    <property type="protein sequence ID" value="THH20030.1"/>
    <property type="molecule type" value="Genomic_DNA"/>
</dbReference>
<dbReference type="AlphaFoldDB" id="A0A4S4MAP7"/>
<protein>
    <recommendedName>
        <fullName evidence="3">GST C-terminal domain-containing protein</fullName>
    </recommendedName>
</protein>
<evidence type="ECO:0000313" key="1">
    <source>
        <dbReference type="EMBL" id="THH20030.1"/>
    </source>
</evidence>
<name>A0A4S4MAP7_9APHY</name>
<dbReference type="PANTHER" id="PTHR43968:SF6">
    <property type="entry name" value="GLUTATHIONE S-TRANSFERASE OMEGA"/>
    <property type="match status" value="1"/>
</dbReference>
<proteinExistence type="predicted"/>
<gene>
    <name evidence="1" type="ORF">EUX98_g8656</name>
</gene>
<reference evidence="1 2" key="1">
    <citation type="submission" date="2019-02" db="EMBL/GenBank/DDBJ databases">
        <title>Genome sequencing of the rare red list fungi Antrodiella citrinella (Flaviporus citrinellus).</title>
        <authorList>
            <person name="Buettner E."/>
            <person name="Kellner H."/>
        </authorList>
    </citation>
    <scope>NUCLEOTIDE SEQUENCE [LARGE SCALE GENOMIC DNA]</scope>
    <source>
        <strain evidence="1 2">DSM 108506</strain>
    </source>
</reference>
<dbReference type="Gene3D" id="3.40.30.10">
    <property type="entry name" value="Glutaredoxin"/>
    <property type="match status" value="1"/>
</dbReference>
<dbReference type="GO" id="GO:0005737">
    <property type="term" value="C:cytoplasm"/>
    <property type="evidence" value="ECO:0007669"/>
    <property type="project" value="TreeGrafter"/>
</dbReference>
<accession>A0A4S4MAP7</accession>
<evidence type="ECO:0008006" key="3">
    <source>
        <dbReference type="Google" id="ProtNLM"/>
    </source>
</evidence>
<dbReference type="Proteomes" id="UP000308730">
    <property type="component" value="Unassembled WGS sequence"/>
</dbReference>
<dbReference type="CDD" id="cd00299">
    <property type="entry name" value="GST_C_family"/>
    <property type="match status" value="1"/>
</dbReference>
<keyword evidence="2" id="KW-1185">Reference proteome</keyword>
<organism evidence="1 2">
    <name type="scientific">Antrodiella citrinella</name>
    <dbReference type="NCBI Taxonomy" id="2447956"/>
    <lineage>
        <taxon>Eukaryota</taxon>
        <taxon>Fungi</taxon>
        <taxon>Dikarya</taxon>
        <taxon>Basidiomycota</taxon>
        <taxon>Agaricomycotina</taxon>
        <taxon>Agaricomycetes</taxon>
        <taxon>Polyporales</taxon>
        <taxon>Steccherinaceae</taxon>
        <taxon>Antrodiella</taxon>
    </lineage>
</organism>
<dbReference type="SUPFAM" id="SSF47616">
    <property type="entry name" value="GST C-terminal domain-like"/>
    <property type="match status" value="1"/>
</dbReference>
<dbReference type="OrthoDB" id="202840at2759"/>
<sequence>MVRLSSEYCRQAASYGSLPTAPPDQPSPDSVKITESLVLLEFVADLYPEANLLPKDPVLRAKARFFIDCVTTKFVPVYMGYIISGKDSQADVIKLFKEFQDLLHETGYAVGEWSLADAAIAPFFARMFLAMENDLGMYAVGEGPKTLEILRTSSELQRIQKYVQDVTSRQSFIETFSPSVALDGWVRFFKLVATGPRASPNFVPVKVV</sequence>
<dbReference type="InterPro" id="IPR036282">
    <property type="entry name" value="Glutathione-S-Trfase_C_sf"/>
</dbReference>
<dbReference type="PANTHER" id="PTHR43968">
    <property type="match status" value="1"/>
</dbReference>